<name>A0A6J5QNI7_9CAUD</name>
<evidence type="ECO:0000313" key="1">
    <source>
        <dbReference type="EMBL" id="CAB4152986.1"/>
    </source>
</evidence>
<dbReference type="EMBL" id="LR797320">
    <property type="protein sequence ID" value="CAB4202740.1"/>
    <property type="molecule type" value="Genomic_DNA"/>
</dbReference>
<dbReference type="EMBL" id="LR797426">
    <property type="protein sequence ID" value="CAB4215405.1"/>
    <property type="molecule type" value="Genomic_DNA"/>
</dbReference>
<evidence type="ECO:0000313" key="4">
    <source>
        <dbReference type="EMBL" id="CAB4215405.1"/>
    </source>
</evidence>
<gene>
    <name evidence="2" type="ORF">UFOVP1108_39</name>
    <name evidence="3" type="ORF">UFOVP1377_43</name>
    <name evidence="4" type="ORF">UFOVP1472_8</name>
    <name evidence="5" type="ORF">UFOVP1559_30</name>
    <name evidence="1" type="ORF">UFOVP604_39</name>
</gene>
<accession>A0A6J5QNI7</accession>
<evidence type="ECO:0000313" key="5">
    <source>
        <dbReference type="EMBL" id="CAB5230065.1"/>
    </source>
</evidence>
<dbReference type="EMBL" id="LR797051">
    <property type="protein sequence ID" value="CAB4184126.1"/>
    <property type="molecule type" value="Genomic_DNA"/>
</dbReference>
<sequence>MKIRPPEPEFLIQWREWDKAGPPKCCHTCEHYGTDGLCVEFFQEPPAEFAAEVDACDKWEAECPF</sequence>
<organism evidence="2">
    <name type="scientific">uncultured Caudovirales phage</name>
    <dbReference type="NCBI Taxonomy" id="2100421"/>
    <lineage>
        <taxon>Viruses</taxon>
        <taxon>Duplodnaviria</taxon>
        <taxon>Heunggongvirae</taxon>
        <taxon>Uroviricota</taxon>
        <taxon>Caudoviricetes</taxon>
        <taxon>Peduoviridae</taxon>
        <taxon>Maltschvirus</taxon>
        <taxon>Maltschvirus maltsch</taxon>
    </lineage>
</organism>
<evidence type="ECO:0000313" key="2">
    <source>
        <dbReference type="EMBL" id="CAB4184126.1"/>
    </source>
</evidence>
<reference evidence="2" key="1">
    <citation type="submission" date="2020-05" db="EMBL/GenBank/DDBJ databases">
        <authorList>
            <person name="Chiriac C."/>
            <person name="Salcher M."/>
            <person name="Ghai R."/>
            <person name="Kavagutti S V."/>
        </authorList>
    </citation>
    <scope>NUCLEOTIDE SEQUENCE</scope>
</reference>
<protein>
    <submittedName>
        <fullName evidence="2">Uncharacterized protein</fullName>
    </submittedName>
</protein>
<dbReference type="EMBL" id="LR798412">
    <property type="protein sequence ID" value="CAB5230065.1"/>
    <property type="molecule type" value="Genomic_DNA"/>
</dbReference>
<dbReference type="EMBL" id="LR796580">
    <property type="protein sequence ID" value="CAB4152986.1"/>
    <property type="molecule type" value="Genomic_DNA"/>
</dbReference>
<evidence type="ECO:0000313" key="3">
    <source>
        <dbReference type="EMBL" id="CAB4202740.1"/>
    </source>
</evidence>
<proteinExistence type="predicted"/>